<dbReference type="InterPro" id="IPR011009">
    <property type="entry name" value="Kinase-like_dom_sf"/>
</dbReference>
<comment type="similarity">
    <text evidence="7">Belongs to the pseudomonas-type ThrB family.</text>
</comment>
<evidence type="ECO:0000256" key="3">
    <source>
        <dbReference type="ARBA" id="ARBA00022697"/>
    </source>
</evidence>
<evidence type="ECO:0000313" key="9">
    <source>
        <dbReference type="EMBL" id="VAW54708.1"/>
    </source>
</evidence>
<sequence>MSVYTTIEESELKNFLANYAVGELVDYQGISDGIENTNYFVNTSHGRFVLTIFEQHSFEEMQYYLNLMHHLADHKVPSANPVADKQGHYLSHFKDKPIALVERLNGSSIIETTINHCAQLGTAMGKMHDAGLSFKEKQINLRGPDWCQQTAQQVMERLSADEQHLLDEEIHFQKNDFNNFGRDASLPCGVTHADLFRDNALWNDNNFSGIIDFYYSCDDVLLYDLAVAVNDWCTDSSFNLNKEKVLSFLTSYNSCRPLTDSEQTYWPAMLRAGALRFWLSRLYDKHFPRGGELVHTKNPDEFKNILADRIKHSDVYFDFWL</sequence>
<dbReference type="NCBIfam" id="TIGR00938">
    <property type="entry name" value="thrB_alt"/>
    <property type="match status" value="1"/>
</dbReference>
<evidence type="ECO:0000256" key="7">
    <source>
        <dbReference type="ARBA" id="ARBA00038240"/>
    </source>
</evidence>
<dbReference type="InterPro" id="IPR050249">
    <property type="entry name" value="Pseudomonas-type_ThrB"/>
</dbReference>
<feature type="domain" description="Aminoglycoside phosphotransferase" evidence="8">
    <location>
        <begin position="27"/>
        <end position="256"/>
    </location>
</feature>
<dbReference type="PANTHER" id="PTHR21064">
    <property type="entry name" value="AMINOGLYCOSIDE PHOSPHOTRANSFERASE DOMAIN-CONTAINING PROTEIN-RELATED"/>
    <property type="match status" value="1"/>
</dbReference>
<proteinExistence type="inferred from homology"/>
<accession>A0A3B0WFD3</accession>
<gene>
    <name evidence="9" type="ORF">MNBD_GAMMA06-555</name>
</gene>
<reference evidence="9" key="1">
    <citation type="submission" date="2018-06" db="EMBL/GenBank/DDBJ databases">
        <authorList>
            <person name="Zhirakovskaya E."/>
        </authorList>
    </citation>
    <scope>NUCLEOTIDE SEQUENCE</scope>
</reference>
<dbReference type="EMBL" id="UOFD01000079">
    <property type="protein sequence ID" value="VAW54708.1"/>
    <property type="molecule type" value="Genomic_DNA"/>
</dbReference>
<dbReference type="GO" id="GO:0004413">
    <property type="term" value="F:homoserine kinase activity"/>
    <property type="evidence" value="ECO:0007669"/>
    <property type="project" value="UniProtKB-EC"/>
</dbReference>
<dbReference type="PANTHER" id="PTHR21064:SF6">
    <property type="entry name" value="AMINOGLYCOSIDE PHOSPHOTRANSFERASE DOMAIN-CONTAINING PROTEIN"/>
    <property type="match status" value="1"/>
</dbReference>
<evidence type="ECO:0000256" key="5">
    <source>
        <dbReference type="ARBA" id="ARBA00022777"/>
    </source>
</evidence>
<evidence type="ECO:0000256" key="1">
    <source>
        <dbReference type="ARBA" id="ARBA00022605"/>
    </source>
</evidence>
<dbReference type="AlphaFoldDB" id="A0A3B0WFD3"/>
<evidence type="ECO:0000259" key="8">
    <source>
        <dbReference type="Pfam" id="PF01636"/>
    </source>
</evidence>
<dbReference type="Gene3D" id="3.90.1200.10">
    <property type="match status" value="1"/>
</dbReference>
<name>A0A3B0WFD3_9ZZZZ</name>
<keyword evidence="2 9" id="KW-0808">Transferase</keyword>
<dbReference type="EC" id="2.7.1.39" evidence="9"/>
<dbReference type="HAMAP" id="MF_00301">
    <property type="entry name" value="Homoser_kinase_2"/>
    <property type="match status" value="1"/>
</dbReference>
<keyword evidence="4" id="KW-0547">Nucleotide-binding</keyword>
<dbReference type="Pfam" id="PF01636">
    <property type="entry name" value="APH"/>
    <property type="match status" value="1"/>
</dbReference>
<dbReference type="GO" id="GO:0009088">
    <property type="term" value="P:threonine biosynthetic process"/>
    <property type="evidence" value="ECO:0007669"/>
    <property type="project" value="UniProtKB-KW"/>
</dbReference>
<keyword evidence="3" id="KW-0791">Threonine biosynthesis</keyword>
<keyword evidence="6" id="KW-0067">ATP-binding</keyword>
<dbReference type="InterPro" id="IPR002575">
    <property type="entry name" value="Aminoglycoside_PTrfase"/>
</dbReference>
<dbReference type="Gene3D" id="3.30.200.20">
    <property type="entry name" value="Phosphorylase Kinase, domain 1"/>
    <property type="match status" value="1"/>
</dbReference>
<keyword evidence="1" id="KW-0028">Amino-acid biosynthesis</keyword>
<evidence type="ECO:0000256" key="6">
    <source>
        <dbReference type="ARBA" id="ARBA00022840"/>
    </source>
</evidence>
<dbReference type="NCBIfam" id="NF003558">
    <property type="entry name" value="PRK05231.1"/>
    <property type="match status" value="1"/>
</dbReference>
<dbReference type="InterPro" id="IPR005280">
    <property type="entry name" value="Homoserine_kinase_II"/>
</dbReference>
<evidence type="ECO:0000256" key="4">
    <source>
        <dbReference type="ARBA" id="ARBA00022741"/>
    </source>
</evidence>
<dbReference type="GO" id="GO:0005524">
    <property type="term" value="F:ATP binding"/>
    <property type="evidence" value="ECO:0007669"/>
    <property type="project" value="UniProtKB-KW"/>
</dbReference>
<protein>
    <submittedName>
        <fullName evidence="9">Homoserine kinase</fullName>
        <ecNumber evidence="9">2.7.1.39</ecNumber>
    </submittedName>
</protein>
<dbReference type="SUPFAM" id="SSF56112">
    <property type="entry name" value="Protein kinase-like (PK-like)"/>
    <property type="match status" value="1"/>
</dbReference>
<evidence type="ECO:0000256" key="2">
    <source>
        <dbReference type="ARBA" id="ARBA00022679"/>
    </source>
</evidence>
<dbReference type="CDD" id="cd05153">
    <property type="entry name" value="HomoserineK_II"/>
    <property type="match status" value="1"/>
</dbReference>
<organism evidence="9">
    <name type="scientific">hydrothermal vent metagenome</name>
    <dbReference type="NCBI Taxonomy" id="652676"/>
    <lineage>
        <taxon>unclassified sequences</taxon>
        <taxon>metagenomes</taxon>
        <taxon>ecological metagenomes</taxon>
    </lineage>
</organism>
<keyword evidence="5 9" id="KW-0418">Kinase</keyword>